<evidence type="ECO:0000256" key="3">
    <source>
        <dbReference type="ARBA" id="ARBA00022892"/>
    </source>
</evidence>
<dbReference type="InterPro" id="IPR006722">
    <property type="entry name" value="Sedlin"/>
</dbReference>
<evidence type="ECO:0000313" key="4">
    <source>
        <dbReference type="Proteomes" id="UP000095282"/>
    </source>
</evidence>
<keyword evidence="3" id="KW-0813">Transport</keyword>
<dbReference type="Pfam" id="PF04628">
    <property type="entry name" value="Sedlin_N"/>
    <property type="match status" value="1"/>
</dbReference>
<organism evidence="4 5">
    <name type="scientific">Caenorhabditis tropicalis</name>
    <dbReference type="NCBI Taxonomy" id="1561998"/>
    <lineage>
        <taxon>Eukaryota</taxon>
        <taxon>Metazoa</taxon>
        <taxon>Ecdysozoa</taxon>
        <taxon>Nematoda</taxon>
        <taxon>Chromadorea</taxon>
        <taxon>Rhabditida</taxon>
        <taxon>Rhabditina</taxon>
        <taxon>Rhabditomorpha</taxon>
        <taxon>Rhabditoidea</taxon>
        <taxon>Rhabditidae</taxon>
        <taxon>Peloderinae</taxon>
        <taxon>Caenorhabditis</taxon>
    </lineage>
</organism>
<dbReference type="eggNOG" id="KOG3487">
    <property type="taxonomic scope" value="Eukaryota"/>
</dbReference>
<evidence type="ECO:0000256" key="1">
    <source>
        <dbReference type="ARBA" id="ARBA00004556"/>
    </source>
</evidence>
<reference evidence="5" key="1">
    <citation type="submission" date="2016-11" db="UniProtKB">
        <authorList>
            <consortium name="WormBaseParasite"/>
        </authorList>
    </citation>
    <scope>IDENTIFICATION</scope>
</reference>
<dbReference type="SUPFAM" id="SSF64356">
    <property type="entry name" value="SNARE-like"/>
    <property type="match status" value="1"/>
</dbReference>
<dbReference type="InterPro" id="IPR011012">
    <property type="entry name" value="Longin-like_dom_sf"/>
</dbReference>
<dbReference type="GO" id="GO:0048471">
    <property type="term" value="C:perinuclear region of cytoplasm"/>
    <property type="evidence" value="ECO:0007669"/>
    <property type="project" value="UniProtKB-SubCell"/>
</dbReference>
<proteinExistence type="inferred from homology"/>
<dbReference type="Gene3D" id="3.30.450.70">
    <property type="match status" value="1"/>
</dbReference>
<dbReference type="PANTHER" id="PTHR12403">
    <property type="entry name" value="TRAFFICKING PROTEIN PARTICLE COMPLEX SUBUNIT 2"/>
    <property type="match status" value="1"/>
</dbReference>
<dbReference type="GO" id="GO:0006888">
    <property type="term" value="P:endoplasmic reticulum to Golgi vesicle-mediated transport"/>
    <property type="evidence" value="ECO:0007669"/>
    <property type="project" value="InterPro"/>
</dbReference>
<dbReference type="Proteomes" id="UP000095282">
    <property type="component" value="Unplaced"/>
</dbReference>
<comment type="subcellular location">
    <subcellularLocation>
        <location evidence="1">Cytoplasm</location>
        <location evidence="1">Perinuclear region</location>
    </subcellularLocation>
</comment>
<evidence type="ECO:0000256" key="2">
    <source>
        <dbReference type="ARBA" id="ARBA00006626"/>
    </source>
</evidence>
<evidence type="ECO:0000313" key="5">
    <source>
        <dbReference type="WBParaSite" id="Csp11.Scaffold628.g7005.t1"/>
    </source>
</evidence>
<protein>
    <submittedName>
        <fullName evidence="5">DDE_Tnp_Tn3 domain-containing protein</fullName>
    </submittedName>
</protein>
<dbReference type="STRING" id="1561998.A0A1I7TL62"/>
<keyword evidence="3" id="KW-0931">ER-Golgi transport</keyword>
<keyword evidence="4" id="KW-1185">Reference proteome</keyword>
<sequence>MANKEFYFAIIGHCDQPIFEMDFPAGEKKTKESEGTRHLNHYIGHAALDIVDEHALTTSQMYLKGTLTERSSPPGEEPLQASRLGWIHLQD</sequence>
<comment type="similarity">
    <text evidence="2">Belongs to the TRAPP small subunits family. Sedlin subfamily.</text>
</comment>
<name>A0A1I7TL62_9PELO</name>
<dbReference type="WBParaSite" id="Csp11.Scaffold628.g7005.t1">
    <property type="protein sequence ID" value="Csp11.Scaffold628.g7005.t1"/>
    <property type="gene ID" value="Csp11.Scaffold628.g7005"/>
</dbReference>
<accession>A0A1I7TL62</accession>
<dbReference type="AlphaFoldDB" id="A0A1I7TL62"/>